<accession>A0ABU3MB54</accession>
<dbReference type="PANTHER" id="PTHR22754">
    <property type="entry name" value="DISCO-INTERACTING PROTEIN 2 DIP2 -RELATED"/>
    <property type="match status" value="1"/>
</dbReference>
<keyword evidence="4" id="KW-1185">Reference proteome</keyword>
<evidence type="ECO:0000259" key="2">
    <source>
        <dbReference type="Pfam" id="PF00501"/>
    </source>
</evidence>
<gene>
    <name evidence="3" type="ORF">RQ831_03445</name>
</gene>
<dbReference type="InterPro" id="IPR042099">
    <property type="entry name" value="ANL_N_sf"/>
</dbReference>
<dbReference type="InterPro" id="IPR045851">
    <property type="entry name" value="AMP-bd_C_sf"/>
</dbReference>
<dbReference type="SUPFAM" id="SSF56801">
    <property type="entry name" value="Acetyl-CoA synthetase-like"/>
    <property type="match status" value="1"/>
</dbReference>
<organism evidence="3 4">
    <name type="scientific">Roseomonas gilardii</name>
    <dbReference type="NCBI Taxonomy" id="257708"/>
    <lineage>
        <taxon>Bacteria</taxon>
        <taxon>Pseudomonadati</taxon>
        <taxon>Pseudomonadota</taxon>
        <taxon>Alphaproteobacteria</taxon>
        <taxon>Acetobacterales</taxon>
        <taxon>Roseomonadaceae</taxon>
        <taxon>Roseomonas</taxon>
    </lineage>
</organism>
<dbReference type="Gene3D" id="3.40.50.12780">
    <property type="entry name" value="N-terminal domain of ligase-like"/>
    <property type="match status" value="1"/>
</dbReference>
<dbReference type="PANTHER" id="PTHR22754:SF32">
    <property type="entry name" value="DISCO-INTERACTING PROTEIN 2"/>
    <property type="match status" value="1"/>
</dbReference>
<evidence type="ECO:0000256" key="1">
    <source>
        <dbReference type="ARBA" id="ARBA00006432"/>
    </source>
</evidence>
<dbReference type="Gene3D" id="3.30.300.30">
    <property type="match status" value="1"/>
</dbReference>
<dbReference type="EMBL" id="JAVVDO010000003">
    <property type="protein sequence ID" value="MDT8330094.1"/>
    <property type="molecule type" value="Genomic_DNA"/>
</dbReference>
<proteinExistence type="inferred from homology"/>
<comment type="caution">
    <text evidence="3">The sequence shown here is derived from an EMBL/GenBank/DDBJ whole genome shotgun (WGS) entry which is preliminary data.</text>
</comment>
<dbReference type="Pfam" id="PF00501">
    <property type="entry name" value="AMP-binding"/>
    <property type="match status" value="1"/>
</dbReference>
<feature type="domain" description="AMP-dependent synthetase/ligase" evidence="2">
    <location>
        <begin position="25"/>
        <end position="373"/>
    </location>
</feature>
<dbReference type="Proteomes" id="UP001258945">
    <property type="component" value="Unassembled WGS sequence"/>
</dbReference>
<name>A0ABU3MB54_9PROT</name>
<reference evidence="3 4" key="1">
    <citation type="journal article" date="2019" name="Microb. Pathog.">
        <title>Comparison of VITEK 2, MALDI-TOF MS, 16S rRNA gene sequencing, and whole-genome sequencing for identification of Roseomonas mucosa.</title>
        <authorList>
            <person name="Rudolph W.W."/>
            <person name="Gunzer F."/>
            <person name="Trauth M."/>
            <person name="Bunk B."/>
            <person name="Bigge R."/>
            <person name="Schrottner P."/>
        </authorList>
    </citation>
    <scope>NUCLEOTIDE SEQUENCE [LARGE SCALE GENOMIC DNA]</scope>
    <source>
        <strain evidence="3 4">DSM 103800</strain>
    </source>
</reference>
<dbReference type="InterPro" id="IPR000873">
    <property type="entry name" value="AMP-dep_synth/lig_dom"/>
</dbReference>
<evidence type="ECO:0000313" key="3">
    <source>
        <dbReference type="EMBL" id="MDT8330094.1"/>
    </source>
</evidence>
<protein>
    <submittedName>
        <fullName evidence="3">AMP-binding protein</fullName>
    </submittedName>
</protein>
<evidence type="ECO:0000313" key="4">
    <source>
        <dbReference type="Proteomes" id="UP001258945"/>
    </source>
</evidence>
<dbReference type="RefSeq" id="WP_314280225.1">
    <property type="nucleotide sequence ID" value="NZ_JAVVDO010000003.1"/>
</dbReference>
<comment type="similarity">
    <text evidence="1">Belongs to the ATP-dependent AMP-binding enzyme family.</text>
</comment>
<sequence length="587" mass="62592">MSFEQHAAPDSPRTRYFAGFLLALEESPEETALLLHSATGTEALGFAELGRRIAARMVALRRAGLRPGQVLLIFSDTRADLYASFFAAQFLGAVPSVMPPPTAKQDAAHWREVHRALVERIRPGLVCGLGAAIEALGETGVPALDFGALAALDDHTARRPVPEPVAGDLALLQHSSGTTGLKKSVMLGYDALVRQAEAYGAALDLQQGDKVASWLPLYHDMGLIACTVLPFVAAMPVLALDPFEWLADPLSVLRLAEAERATLLWLPNFAFDHLAGAARRLRGAALDLSGLRAVINCSEVCRAASMDRFLDAFAPHGLAPEALHTCYALAENVFAVTQSPLRAHREHGRSRPAGPARLLLDREALDAGYVVPVLPGMPDAVELVSSGRPIEGCALRFLPVGAPGADPDTGPDADLDTDLGEVLIVSDCLFDGYLGEPALSEERFVDGWLRTRDLGFLHDGELYVLGRLDDVLIYRGRNLVAPDLEAALAAVPAVKPGRAVVFSIPDERIGSDQIVVLYEAAEGEPEDEAAIQASERAVRAVLGEHFAVNPVHVARLPPGALHKTTSGKISRALNRAAFLRDGGEGAA</sequence>